<organism evidence="4">
    <name type="scientific">marine sediment metagenome</name>
    <dbReference type="NCBI Taxonomy" id="412755"/>
    <lineage>
        <taxon>unclassified sequences</taxon>
        <taxon>metagenomes</taxon>
        <taxon>ecological metagenomes</taxon>
    </lineage>
</organism>
<evidence type="ECO:0000256" key="2">
    <source>
        <dbReference type="SAM" id="Phobius"/>
    </source>
</evidence>
<reference evidence="4" key="1">
    <citation type="journal article" date="2014" name="Front. Microbiol.">
        <title>High frequency of phylogenetically diverse reductive dehalogenase-homologous genes in deep subseafloor sedimentary metagenomes.</title>
        <authorList>
            <person name="Kawai M."/>
            <person name="Futagami T."/>
            <person name="Toyoda A."/>
            <person name="Takaki Y."/>
            <person name="Nishi S."/>
            <person name="Hori S."/>
            <person name="Arai W."/>
            <person name="Tsubouchi T."/>
            <person name="Morono Y."/>
            <person name="Uchiyama I."/>
            <person name="Ito T."/>
            <person name="Fujiyama A."/>
            <person name="Inagaki F."/>
            <person name="Takami H."/>
        </authorList>
    </citation>
    <scope>NUCLEOTIDE SEQUENCE</scope>
    <source>
        <strain evidence="4">Expedition CK06-06</strain>
    </source>
</reference>
<dbReference type="SUPFAM" id="SSF109755">
    <property type="entry name" value="PhoU-like"/>
    <property type="match status" value="1"/>
</dbReference>
<dbReference type="InterPro" id="IPR028366">
    <property type="entry name" value="PhoU"/>
</dbReference>
<feature type="transmembrane region" description="Helical" evidence="2">
    <location>
        <begin position="24"/>
        <end position="47"/>
    </location>
</feature>
<comment type="caution">
    <text evidence="4">The sequence shown here is derived from an EMBL/GenBank/DDBJ whole genome shotgun (WGS) entry which is preliminary data.</text>
</comment>
<feature type="non-terminal residue" evidence="4">
    <location>
        <position position="1"/>
    </location>
</feature>
<keyword evidence="2" id="KW-0472">Membrane</keyword>
<protein>
    <recommendedName>
        <fullName evidence="3">PhoU domain-containing protein</fullName>
    </recommendedName>
</protein>
<evidence type="ECO:0000256" key="1">
    <source>
        <dbReference type="SAM" id="Coils"/>
    </source>
</evidence>
<gene>
    <name evidence="4" type="ORF">S01H1_56774</name>
</gene>
<name>X0VSI8_9ZZZZ</name>
<dbReference type="Pfam" id="PF01895">
    <property type="entry name" value="PhoU"/>
    <property type="match status" value="1"/>
</dbReference>
<dbReference type="InterPro" id="IPR038078">
    <property type="entry name" value="PhoU-like_sf"/>
</dbReference>
<sequence>TITAELASIGSNINAHRTARAHTVFNVIGVIFIIFIFPYFVNAVVYLTTNLLGVGNPDIIVGGEKPFISRYIANAHTLFNLINAIIFLFILPYLVRMAILLTPRGKEEHLDEIYHIKYLDRRYLDSPEVALVQTKQEIIRMADEAQTMFDEVIGALKIRNSKKVTKWKAREDVLDNLQKEIINFLVKVMQQNIIVEESKEITTLMRMTNNIERIGDEIEDIAEALERMIEDKLYFSEQAIQDYVAISSETREFLTLV</sequence>
<dbReference type="InterPro" id="IPR026022">
    <property type="entry name" value="PhoU_dom"/>
</dbReference>
<dbReference type="PANTHER" id="PTHR42930">
    <property type="entry name" value="PHOSPHATE-SPECIFIC TRANSPORT SYSTEM ACCESSORY PROTEIN PHOU"/>
    <property type="match status" value="1"/>
</dbReference>
<dbReference type="PANTHER" id="PTHR42930:SF3">
    <property type="entry name" value="PHOSPHATE-SPECIFIC TRANSPORT SYSTEM ACCESSORY PROTEIN PHOU"/>
    <property type="match status" value="1"/>
</dbReference>
<feature type="transmembrane region" description="Helical" evidence="2">
    <location>
        <begin position="77"/>
        <end position="95"/>
    </location>
</feature>
<dbReference type="Gene3D" id="1.20.58.220">
    <property type="entry name" value="Phosphate transport system protein phou homolog 2, domain 2"/>
    <property type="match status" value="1"/>
</dbReference>
<proteinExistence type="predicted"/>
<accession>X0VSI8</accession>
<feature type="coiled-coil region" evidence="1">
    <location>
        <begin position="204"/>
        <end position="231"/>
    </location>
</feature>
<keyword evidence="2" id="KW-1133">Transmembrane helix</keyword>
<dbReference type="AlphaFoldDB" id="X0VSI8"/>
<keyword evidence="1" id="KW-0175">Coiled coil</keyword>
<feature type="non-terminal residue" evidence="4">
    <location>
        <position position="257"/>
    </location>
</feature>
<evidence type="ECO:0000313" key="4">
    <source>
        <dbReference type="EMBL" id="GAG21200.1"/>
    </source>
</evidence>
<keyword evidence="2" id="KW-0812">Transmembrane</keyword>
<feature type="domain" description="PhoU" evidence="3">
    <location>
        <begin position="138"/>
        <end position="224"/>
    </location>
</feature>
<dbReference type="EMBL" id="BARS01036988">
    <property type="protein sequence ID" value="GAG21200.1"/>
    <property type="molecule type" value="Genomic_DNA"/>
</dbReference>
<evidence type="ECO:0000259" key="3">
    <source>
        <dbReference type="Pfam" id="PF01895"/>
    </source>
</evidence>
<dbReference type="GO" id="GO:0030643">
    <property type="term" value="P:intracellular phosphate ion homeostasis"/>
    <property type="evidence" value="ECO:0007669"/>
    <property type="project" value="InterPro"/>
</dbReference>
<dbReference type="GO" id="GO:0045936">
    <property type="term" value="P:negative regulation of phosphate metabolic process"/>
    <property type="evidence" value="ECO:0007669"/>
    <property type="project" value="InterPro"/>
</dbReference>